<gene>
    <name evidence="2" type="ORF">CURHAP_LOCUS41141</name>
</gene>
<name>A0A6J5VBY8_PRUAR</name>
<dbReference type="Pfam" id="PF00646">
    <property type="entry name" value="F-box"/>
    <property type="match status" value="1"/>
</dbReference>
<dbReference type="InterPro" id="IPR050796">
    <property type="entry name" value="SCF_F-box_component"/>
</dbReference>
<feature type="domain" description="F-box" evidence="1">
    <location>
        <begin position="1"/>
        <end position="40"/>
    </location>
</feature>
<dbReference type="Proteomes" id="UP000507222">
    <property type="component" value="Unassembled WGS sequence"/>
</dbReference>
<evidence type="ECO:0000313" key="2">
    <source>
        <dbReference type="EMBL" id="CAB4285364.1"/>
    </source>
</evidence>
<sequence>MPEEMVMQILSWLPPKSLMRFRCVHKSWYNFINDPNFVDVHLSKSVDNRCSSKTSTCVLFKRCVLNDEANHILLSLVDLSNDNDDVQIQSNSIRDLNLNNVPPLSVGLRHECLVGLRHECLDIAGHCHGIICLTDFSENVFLCNPALKQLKLLPKSCLRLPQPPPKTLNRLQSTGVAVGFGYDSRARVYKVVRIVMHFEGFWILFFPHMAEVYTMSSNSWREIKTDIPSTVVWSSSSSQIYFKGVYYWFALELDKQTLDENKKVMLSFDMDDELFFDTPVPDSLQDSEENYGSLGVWNESIALFSYHVESGVSKFIDIWVMDGFCGIKGCWTKHLTIEPIAGIGMPLTFWNSNELLLVATDGYVVSHNFDTKVLRNLPIHGVLFEHFQAVLYTSSLISVN</sequence>
<evidence type="ECO:0000313" key="3">
    <source>
        <dbReference type="Proteomes" id="UP000507222"/>
    </source>
</evidence>
<accession>A0A6J5VBY8</accession>
<organism evidence="2 3">
    <name type="scientific">Prunus armeniaca</name>
    <name type="common">Apricot</name>
    <name type="synonym">Armeniaca vulgaris</name>
    <dbReference type="NCBI Taxonomy" id="36596"/>
    <lineage>
        <taxon>Eukaryota</taxon>
        <taxon>Viridiplantae</taxon>
        <taxon>Streptophyta</taxon>
        <taxon>Embryophyta</taxon>
        <taxon>Tracheophyta</taxon>
        <taxon>Spermatophyta</taxon>
        <taxon>Magnoliopsida</taxon>
        <taxon>eudicotyledons</taxon>
        <taxon>Gunneridae</taxon>
        <taxon>Pentapetalae</taxon>
        <taxon>rosids</taxon>
        <taxon>fabids</taxon>
        <taxon>Rosales</taxon>
        <taxon>Rosaceae</taxon>
        <taxon>Amygdaloideae</taxon>
        <taxon>Amygdaleae</taxon>
        <taxon>Prunus</taxon>
    </lineage>
</organism>
<dbReference type="InterPro" id="IPR001810">
    <property type="entry name" value="F-box_dom"/>
</dbReference>
<dbReference type="SMART" id="SM00256">
    <property type="entry name" value="FBOX"/>
    <property type="match status" value="1"/>
</dbReference>
<reference evidence="2 3" key="1">
    <citation type="submission" date="2020-05" db="EMBL/GenBank/DDBJ databases">
        <authorList>
            <person name="Campoy J."/>
            <person name="Schneeberger K."/>
            <person name="Spophaly S."/>
        </authorList>
    </citation>
    <scope>NUCLEOTIDE SEQUENCE [LARGE SCALE GENOMIC DNA]</scope>
    <source>
        <strain evidence="2">PruArmRojPasFocal</strain>
    </source>
</reference>
<dbReference type="InterPro" id="IPR017451">
    <property type="entry name" value="F-box-assoc_interact_dom"/>
</dbReference>
<dbReference type="Gene3D" id="1.20.1280.50">
    <property type="match status" value="1"/>
</dbReference>
<dbReference type="EMBL" id="CAEKDK010000006">
    <property type="protein sequence ID" value="CAB4285364.1"/>
    <property type="molecule type" value="Genomic_DNA"/>
</dbReference>
<dbReference type="Pfam" id="PF07734">
    <property type="entry name" value="FBA_1"/>
    <property type="match status" value="1"/>
</dbReference>
<dbReference type="SUPFAM" id="SSF81383">
    <property type="entry name" value="F-box domain"/>
    <property type="match status" value="1"/>
</dbReference>
<proteinExistence type="predicted"/>
<dbReference type="CDD" id="cd22157">
    <property type="entry name" value="F-box_AtFBW1-like"/>
    <property type="match status" value="1"/>
</dbReference>
<dbReference type="InterPro" id="IPR006527">
    <property type="entry name" value="F-box-assoc_dom_typ1"/>
</dbReference>
<dbReference type="PROSITE" id="PS50181">
    <property type="entry name" value="FBOX"/>
    <property type="match status" value="1"/>
</dbReference>
<dbReference type="InterPro" id="IPR036047">
    <property type="entry name" value="F-box-like_dom_sf"/>
</dbReference>
<dbReference type="AlphaFoldDB" id="A0A6J5VBY8"/>
<dbReference type="PANTHER" id="PTHR31672">
    <property type="entry name" value="BNACNNG10540D PROTEIN"/>
    <property type="match status" value="1"/>
</dbReference>
<protein>
    <recommendedName>
        <fullName evidence="1">F-box domain-containing protein</fullName>
    </recommendedName>
</protein>
<dbReference type="NCBIfam" id="TIGR01640">
    <property type="entry name" value="F_box_assoc_1"/>
    <property type="match status" value="1"/>
</dbReference>
<dbReference type="PANTHER" id="PTHR31672:SF10">
    <property type="entry name" value="F-BOX DOMAIN-CONTAINING PROTEIN"/>
    <property type="match status" value="1"/>
</dbReference>
<evidence type="ECO:0000259" key="1">
    <source>
        <dbReference type="PROSITE" id="PS50181"/>
    </source>
</evidence>